<dbReference type="AlphaFoldDB" id="X6NQ95"/>
<dbReference type="InterPro" id="IPR052943">
    <property type="entry name" value="TMTC_O-mannosyl-trnsfr"/>
</dbReference>
<evidence type="ECO:0000313" key="1">
    <source>
        <dbReference type="EMBL" id="ETO28196.1"/>
    </source>
</evidence>
<dbReference type="PANTHER" id="PTHR44809">
    <property type="match status" value="1"/>
</dbReference>
<reference evidence="1 2" key="1">
    <citation type="journal article" date="2013" name="Curr. Biol.">
        <title>The Genome of the Foraminiferan Reticulomyxa filosa.</title>
        <authorList>
            <person name="Glockner G."/>
            <person name="Hulsmann N."/>
            <person name="Schleicher M."/>
            <person name="Noegel A.A."/>
            <person name="Eichinger L."/>
            <person name="Gallinger C."/>
            <person name="Pawlowski J."/>
            <person name="Sierra R."/>
            <person name="Euteneuer U."/>
            <person name="Pillet L."/>
            <person name="Moustafa A."/>
            <person name="Platzer M."/>
            <person name="Groth M."/>
            <person name="Szafranski K."/>
            <person name="Schliwa M."/>
        </authorList>
    </citation>
    <scope>NUCLEOTIDE SEQUENCE [LARGE SCALE GENOMIC DNA]</scope>
</reference>
<comment type="caution">
    <text evidence="1">The sequence shown here is derived from an EMBL/GenBank/DDBJ whole genome shotgun (WGS) entry which is preliminary data.</text>
</comment>
<keyword evidence="2" id="KW-1185">Reference proteome</keyword>
<dbReference type="PANTHER" id="PTHR44809:SF1">
    <property type="entry name" value="PROTEIN O-MANNOSYL-TRANSFERASE TMTC1"/>
    <property type="match status" value="1"/>
</dbReference>
<dbReference type="OrthoDB" id="1926212at2759"/>
<dbReference type="Proteomes" id="UP000023152">
    <property type="component" value="Unassembled WGS sequence"/>
</dbReference>
<protein>
    <submittedName>
        <fullName evidence="1">TPR Domain containing protein</fullName>
    </submittedName>
</protein>
<accession>X6NQ95</accession>
<organism evidence="1 2">
    <name type="scientific">Reticulomyxa filosa</name>
    <dbReference type="NCBI Taxonomy" id="46433"/>
    <lineage>
        <taxon>Eukaryota</taxon>
        <taxon>Sar</taxon>
        <taxon>Rhizaria</taxon>
        <taxon>Retaria</taxon>
        <taxon>Foraminifera</taxon>
        <taxon>Monothalamids</taxon>
        <taxon>Reticulomyxidae</taxon>
        <taxon>Reticulomyxa</taxon>
    </lineage>
</organism>
<name>X6NQ95_RETFI</name>
<sequence>MLDRYCAFLYIYEKFVFLKRLVLLKESKSSYMQKFSNHYSILKRLRQEKGELQLATFNPENDAPFKENIKACSRGEHVYAAFIDLYFQFLKQWKNYVRRKEYKQCEVLCQENIQHVNTQFERLRFPATSGPDATGTLVCSDETSNINPNDNIVNPNMNNYSLSNNQTPRGDLLRELRSFRSRVRNLYAVLLHDHLQRHSDALQQYQLCVLDDPHNASAHYNWAILYKNYFKLCLRLFQAEVHYRKAIELKPKHAAYYNNYGLLLEQQLHNYGEARKKFAAALELDANNGRAHTNMANLLKKYFKEYENANYHYKEAIKLDPQNPTRHFNYGNYDEAGEHYEIAIQLDPLYQQAHAEFKKFLLNESPFSAKRSKTSGGDDVQARQLHGARCMRYLVRLLWGKQIKEAKDLLTMALRCSETNRFANFLRDPSLILFYSLCIFSIYRLSTVEGNDVCLYE</sequence>
<dbReference type="InterPro" id="IPR011990">
    <property type="entry name" value="TPR-like_helical_dom_sf"/>
</dbReference>
<proteinExistence type="predicted"/>
<dbReference type="Gene3D" id="1.25.40.10">
    <property type="entry name" value="Tetratricopeptide repeat domain"/>
    <property type="match status" value="1"/>
</dbReference>
<dbReference type="SUPFAM" id="SSF48452">
    <property type="entry name" value="TPR-like"/>
    <property type="match status" value="1"/>
</dbReference>
<gene>
    <name evidence="1" type="ORF">RFI_08936</name>
</gene>
<dbReference type="EMBL" id="ASPP01006803">
    <property type="protein sequence ID" value="ETO28196.1"/>
    <property type="molecule type" value="Genomic_DNA"/>
</dbReference>
<evidence type="ECO:0000313" key="2">
    <source>
        <dbReference type="Proteomes" id="UP000023152"/>
    </source>
</evidence>